<gene>
    <name evidence="3" type="ORF">CONPUDRAFT_150454</name>
</gene>
<feature type="region of interest" description="Disordered" evidence="1">
    <location>
        <begin position="1"/>
        <end position="30"/>
    </location>
</feature>
<organism evidence="3 4">
    <name type="scientific">Coniophora puteana (strain RWD-64-598)</name>
    <name type="common">Brown rot fungus</name>
    <dbReference type="NCBI Taxonomy" id="741705"/>
    <lineage>
        <taxon>Eukaryota</taxon>
        <taxon>Fungi</taxon>
        <taxon>Dikarya</taxon>
        <taxon>Basidiomycota</taxon>
        <taxon>Agaricomycotina</taxon>
        <taxon>Agaricomycetes</taxon>
        <taxon>Agaricomycetidae</taxon>
        <taxon>Boletales</taxon>
        <taxon>Coniophorineae</taxon>
        <taxon>Coniophoraceae</taxon>
        <taxon>Coniophora</taxon>
    </lineage>
</organism>
<evidence type="ECO:0000313" key="3">
    <source>
        <dbReference type="EMBL" id="EIW85654.1"/>
    </source>
</evidence>
<dbReference type="EMBL" id="JH711574">
    <property type="protein sequence ID" value="EIW85654.1"/>
    <property type="molecule type" value="Genomic_DNA"/>
</dbReference>
<reference evidence="4" key="1">
    <citation type="journal article" date="2012" name="Science">
        <title>The Paleozoic origin of enzymatic lignin decomposition reconstructed from 31 fungal genomes.</title>
        <authorList>
            <person name="Floudas D."/>
            <person name="Binder M."/>
            <person name="Riley R."/>
            <person name="Barry K."/>
            <person name="Blanchette R.A."/>
            <person name="Henrissat B."/>
            <person name="Martinez A.T."/>
            <person name="Otillar R."/>
            <person name="Spatafora J.W."/>
            <person name="Yadav J.S."/>
            <person name="Aerts A."/>
            <person name="Benoit I."/>
            <person name="Boyd A."/>
            <person name="Carlson A."/>
            <person name="Copeland A."/>
            <person name="Coutinho P.M."/>
            <person name="de Vries R.P."/>
            <person name="Ferreira P."/>
            <person name="Findley K."/>
            <person name="Foster B."/>
            <person name="Gaskell J."/>
            <person name="Glotzer D."/>
            <person name="Gorecki P."/>
            <person name="Heitman J."/>
            <person name="Hesse C."/>
            <person name="Hori C."/>
            <person name="Igarashi K."/>
            <person name="Jurgens J.A."/>
            <person name="Kallen N."/>
            <person name="Kersten P."/>
            <person name="Kohler A."/>
            <person name="Kuees U."/>
            <person name="Kumar T.K.A."/>
            <person name="Kuo A."/>
            <person name="LaButti K."/>
            <person name="Larrondo L.F."/>
            <person name="Lindquist E."/>
            <person name="Ling A."/>
            <person name="Lombard V."/>
            <person name="Lucas S."/>
            <person name="Lundell T."/>
            <person name="Martin R."/>
            <person name="McLaughlin D.J."/>
            <person name="Morgenstern I."/>
            <person name="Morin E."/>
            <person name="Murat C."/>
            <person name="Nagy L.G."/>
            <person name="Nolan M."/>
            <person name="Ohm R.A."/>
            <person name="Patyshakuliyeva A."/>
            <person name="Rokas A."/>
            <person name="Ruiz-Duenas F.J."/>
            <person name="Sabat G."/>
            <person name="Salamov A."/>
            <person name="Samejima M."/>
            <person name="Schmutz J."/>
            <person name="Slot J.C."/>
            <person name="St John F."/>
            <person name="Stenlid J."/>
            <person name="Sun H."/>
            <person name="Sun S."/>
            <person name="Syed K."/>
            <person name="Tsang A."/>
            <person name="Wiebenga A."/>
            <person name="Young D."/>
            <person name="Pisabarro A."/>
            <person name="Eastwood D.C."/>
            <person name="Martin F."/>
            <person name="Cullen D."/>
            <person name="Grigoriev I.V."/>
            <person name="Hibbett D.S."/>
        </authorList>
    </citation>
    <scope>NUCLEOTIDE SEQUENCE [LARGE SCALE GENOMIC DNA]</scope>
    <source>
        <strain evidence="4">RWD-64-598 SS2</strain>
    </source>
</reference>
<sequence length="103" mass="11068">MTAFEDQCPCSNSSFSHPRTSPYHSPAAMHQPAPSMSVLAPLAAAGAIWAIFSRNHKRMPSIGDVARDLLFEPRSKVHSDGTGHEAIEDYGVMLSSMAISPIS</sequence>
<evidence type="ECO:0000256" key="2">
    <source>
        <dbReference type="SAM" id="Phobius"/>
    </source>
</evidence>
<feature type="compositionally biased region" description="Polar residues" evidence="1">
    <location>
        <begin position="9"/>
        <end position="23"/>
    </location>
</feature>
<keyword evidence="2" id="KW-1133">Transmembrane helix</keyword>
<protein>
    <submittedName>
        <fullName evidence="3">Uncharacterized protein</fullName>
    </submittedName>
</protein>
<dbReference type="GeneID" id="19202688"/>
<dbReference type="KEGG" id="cput:CONPUDRAFT_150454"/>
<name>A0A5M3N3R3_CONPW</name>
<keyword evidence="2" id="KW-0812">Transmembrane</keyword>
<dbReference type="AlphaFoldDB" id="A0A5M3N3R3"/>
<accession>A0A5M3N3R3</accession>
<keyword evidence="4" id="KW-1185">Reference proteome</keyword>
<evidence type="ECO:0000313" key="4">
    <source>
        <dbReference type="Proteomes" id="UP000053558"/>
    </source>
</evidence>
<evidence type="ECO:0000256" key="1">
    <source>
        <dbReference type="SAM" id="MobiDB-lite"/>
    </source>
</evidence>
<proteinExistence type="predicted"/>
<feature type="transmembrane region" description="Helical" evidence="2">
    <location>
        <begin position="33"/>
        <end position="52"/>
    </location>
</feature>
<keyword evidence="2" id="KW-0472">Membrane</keyword>
<dbReference type="RefSeq" id="XP_007765077.1">
    <property type="nucleotide sequence ID" value="XM_007766887.1"/>
</dbReference>
<dbReference type="Proteomes" id="UP000053558">
    <property type="component" value="Unassembled WGS sequence"/>
</dbReference>
<comment type="caution">
    <text evidence="3">The sequence shown here is derived from an EMBL/GenBank/DDBJ whole genome shotgun (WGS) entry which is preliminary data.</text>
</comment>